<dbReference type="Gene3D" id="3.30.565.10">
    <property type="entry name" value="Histidine kinase-like ATPase, C-terminal domain"/>
    <property type="match status" value="1"/>
</dbReference>
<dbReference type="EC" id="2.7.13.3" evidence="2"/>
<feature type="domain" description="Histidine kinase" evidence="6">
    <location>
        <begin position="95"/>
        <end position="274"/>
    </location>
</feature>
<dbReference type="SMART" id="SM00304">
    <property type="entry name" value="HAMP"/>
    <property type="match status" value="1"/>
</dbReference>
<dbReference type="InterPro" id="IPR003594">
    <property type="entry name" value="HATPase_dom"/>
</dbReference>
<dbReference type="GO" id="GO:0000155">
    <property type="term" value="F:phosphorelay sensor kinase activity"/>
    <property type="evidence" value="ECO:0007669"/>
    <property type="project" value="InterPro"/>
</dbReference>
<evidence type="ECO:0000256" key="1">
    <source>
        <dbReference type="ARBA" id="ARBA00000085"/>
    </source>
</evidence>
<dbReference type="InterPro" id="IPR003661">
    <property type="entry name" value="HisK_dim/P_dom"/>
</dbReference>
<reference evidence="8" key="1">
    <citation type="journal article" date="2014" name="Front. Microbiol.">
        <title>High frequency of phylogenetically diverse reductive dehalogenase-homologous genes in deep subseafloor sedimentary metagenomes.</title>
        <authorList>
            <person name="Kawai M."/>
            <person name="Futagami T."/>
            <person name="Toyoda A."/>
            <person name="Takaki Y."/>
            <person name="Nishi S."/>
            <person name="Hori S."/>
            <person name="Arai W."/>
            <person name="Tsubouchi T."/>
            <person name="Morono Y."/>
            <person name="Uchiyama I."/>
            <person name="Ito T."/>
            <person name="Fujiyama A."/>
            <person name="Inagaki F."/>
            <person name="Takami H."/>
        </authorList>
    </citation>
    <scope>NUCLEOTIDE SEQUENCE</scope>
    <source>
        <strain evidence="8">Expedition CK06-06</strain>
    </source>
</reference>
<comment type="catalytic activity">
    <reaction evidence="1">
        <text>ATP + protein L-histidine = ADP + protein N-phospho-L-histidine.</text>
        <dbReference type="EC" id="2.7.13.3"/>
    </reaction>
</comment>
<dbReference type="InterPro" id="IPR036890">
    <property type="entry name" value="HATPase_C_sf"/>
</dbReference>
<dbReference type="PANTHER" id="PTHR43065:SF42">
    <property type="entry name" value="TWO-COMPONENT SENSOR PPRA"/>
    <property type="match status" value="1"/>
</dbReference>
<protein>
    <recommendedName>
        <fullName evidence="2">histidine kinase</fullName>
        <ecNumber evidence="2">2.7.13.3</ecNumber>
    </recommendedName>
</protein>
<dbReference type="PROSITE" id="PS50109">
    <property type="entry name" value="HIS_KIN"/>
    <property type="match status" value="1"/>
</dbReference>
<keyword evidence="3" id="KW-0597">Phosphoprotein</keyword>
<dbReference type="PROSITE" id="PS50885">
    <property type="entry name" value="HAMP"/>
    <property type="match status" value="1"/>
</dbReference>
<feature type="non-terminal residue" evidence="8">
    <location>
        <position position="1"/>
    </location>
</feature>
<dbReference type="PANTHER" id="PTHR43065">
    <property type="entry name" value="SENSOR HISTIDINE KINASE"/>
    <property type="match status" value="1"/>
</dbReference>
<dbReference type="SUPFAM" id="SSF158472">
    <property type="entry name" value="HAMP domain-like"/>
    <property type="match status" value="1"/>
</dbReference>
<dbReference type="SUPFAM" id="SSF47384">
    <property type="entry name" value="Homodimeric domain of signal transducing histidine kinase"/>
    <property type="match status" value="1"/>
</dbReference>
<keyword evidence="4" id="KW-0808">Transferase</keyword>
<evidence type="ECO:0000256" key="5">
    <source>
        <dbReference type="ARBA" id="ARBA00022777"/>
    </source>
</evidence>
<feature type="domain" description="HAMP" evidence="7">
    <location>
        <begin position="18"/>
        <end position="70"/>
    </location>
</feature>
<dbReference type="InterPro" id="IPR004358">
    <property type="entry name" value="Sig_transdc_His_kin-like_C"/>
</dbReference>
<dbReference type="CDD" id="cd06225">
    <property type="entry name" value="HAMP"/>
    <property type="match status" value="1"/>
</dbReference>
<dbReference type="InterPro" id="IPR005467">
    <property type="entry name" value="His_kinase_dom"/>
</dbReference>
<sequence>ITLAGMIMALVVSSFLAKGVLQPIKRLVFASGRWAKGDLDYQVKTTRKDEIAKLAETFNLMASSLKERDDKLKEYTSQQIMKSERLATLGQLAAGVAHEINNPLGGILMYVHLALEDLDEKDILRANLEKAITETTRCKDIVKGLLDFARQTEPKIEQSDVNEILERTLDLVKNQALFQNVKITRSLPSLPKILMDAGQIQQVFANIILNATEAMEGKGELTVAARISHDNEHIEIEFTDTGCGISTENRKKIFDPFFTTKEVGHGLGVGINFI</sequence>
<dbReference type="InterPro" id="IPR036097">
    <property type="entry name" value="HisK_dim/P_sf"/>
</dbReference>
<dbReference type="Gene3D" id="6.10.340.10">
    <property type="match status" value="1"/>
</dbReference>
<dbReference type="Gene3D" id="1.10.287.130">
    <property type="match status" value="1"/>
</dbReference>
<dbReference type="Pfam" id="PF00512">
    <property type="entry name" value="HisKA"/>
    <property type="match status" value="1"/>
</dbReference>
<dbReference type="Pfam" id="PF02518">
    <property type="entry name" value="HATPase_c"/>
    <property type="match status" value="1"/>
</dbReference>
<evidence type="ECO:0000256" key="2">
    <source>
        <dbReference type="ARBA" id="ARBA00012438"/>
    </source>
</evidence>
<dbReference type="SUPFAM" id="SSF55874">
    <property type="entry name" value="ATPase domain of HSP90 chaperone/DNA topoisomerase II/histidine kinase"/>
    <property type="match status" value="1"/>
</dbReference>
<dbReference type="PRINTS" id="PR00344">
    <property type="entry name" value="BCTRLSENSOR"/>
</dbReference>
<dbReference type="EMBL" id="BARW01007368">
    <property type="protein sequence ID" value="GAI87019.1"/>
    <property type="molecule type" value="Genomic_DNA"/>
</dbReference>
<dbReference type="CDD" id="cd00082">
    <property type="entry name" value="HisKA"/>
    <property type="match status" value="1"/>
</dbReference>
<dbReference type="GO" id="GO:0016020">
    <property type="term" value="C:membrane"/>
    <property type="evidence" value="ECO:0007669"/>
    <property type="project" value="InterPro"/>
</dbReference>
<dbReference type="SMART" id="SM00388">
    <property type="entry name" value="HisKA"/>
    <property type="match status" value="1"/>
</dbReference>
<evidence type="ECO:0000256" key="3">
    <source>
        <dbReference type="ARBA" id="ARBA00022553"/>
    </source>
</evidence>
<organism evidence="8">
    <name type="scientific">marine sediment metagenome</name>
    <dbReference type="NCBI Taxonomy" id="412755"/>
    <lineage>
        <taxon>unclassified sequences</taxon>
        <taxon>metagenomes</taxon>
        <taxon>ecological metagenomes</taxon>
    </lineage>
</organism>
<evidence type="ECO:0000259" key="7">
    <source>
        <dbReference type="PROSITE" id="PS50885"/>
    </source>
</evidence>
<proteinExistence type="predicted"/>
<keyword evidence="5" id="KW-0418">Kinase</keyword>
<comment type="caution">
    <text evidence="8">The sequence shown here is derived from an EMBL/GenBank/DDBJ whole genome shotgun (WGS) entry which is preliminary data.</text>
</comment>
<dbReference type="AlphaFoldDB" id="X1U414"/>
<dbReference type="Pfam" id="PF00672">
    <property type="entry name" value="HAMP"/>
    <property type="match status" value="1"/>
</dbReference>
<accession>X1U414</accession>
<dbReference type="SMART" id="SM00387">
    <property type="entry name" value="HATPase_c"/>
    <property type="match status" value="1"/>
</dbReference>
<evidence type="ECO:0000256" key="4">
    <source>
        <dbReference type="ARBA" id="ARBA00022679"/>
    </source>
</evidence>
<dbReference type="InterPro" id="IPR003660">
    <property type="entry name" value="HAMP_dom"/>
</dbReference>
<name>X1U414_9ZZZZ</name>
<evidence type="ECO:0000313" key="8">
    <source>
        <dbReference type="EMBL" id="GAI87019.1"/>
    </source>
</evidence>
<gene>
    <name evidence="8" type="ORF">S12H4_15355</name>
</gene>
<evidence type="ECO:0000259" key="6">
    <source>
        <dbReference type="PROSITE" id="PS50109"/>
    </source>
</evidence>